<evidence type="ECO:0000256" key="1">
    <source>
        <dbReference type="ARBA" id="ARBA00004193"/>
    </source>
</evidence>
<organism evidence="9 10">
    <name type="scientific">Mycoplasmopsis phocirhinis</name>
    <dbReference type="NCBI Taxonomy" id="142650"/>
    <lineage>
        <taxon>Bacteria</taxon>
        <taxon>Bacillati</taxon>
        <taxon>Mycoplasmatota</taxon>
        <taxon>Mycoplasmoidales</taxon>
        <taxon>Metamycoplasmataceae</taxon>
        <taxon>Mycoplasmopsis</taxon>
    </lineage>
</organism>
<dbReference type="AlphaFoldDB" id="A0A4P6MPB6"/>
<evidence type="ECO:0000256" key="2">
    <source>
        <dbReference type="ARBA" id="ARBA00022475"/>
    </source>
</evidence>
<dbReference type="PROSITE" id="PS51257">
    <property type="entry name" value="PROKAR_LIPOPROTEIN"/>
    <property type="match status" value="1"/>
</dbReference>
<keyword evidence="6" id="KW-0564">Palmitate</keyword>
<name>A0A4P6MPB6_9BACT</name>
<dbReference type="RefSeq" id="WP_130429343.1">
    <property type="nucleotide sequence ID" value="NZ_CP034841.1"/>
</dbReference>
<dbReference type="GO" id="GO:0005886">
    <property type="term" value="C:plasma membrane"/>
    <property type="evidence" value="ECO:0007669"/>
    <property type="project" value="UniProtKB-SubCell"/>
</dbReference>
<reference evidence="9 10" key="1">
    <citation type="submission" date="2019-01" db="EMBL/GenBank/DDBJ databases">
        <title>Complete sequence and annotation of the Mycoplasma phocirhinis strain 852T genome.</title>
        <authorList>
            <person name="Frasca S.Jr."/>
            <person name="Kutish G.F."/>
            <person name="Castellanos Gell J."/>
            <person name="Michaels D.L."/>
            <person name="Brown D.R."/>
        </authorList>
    </citation>
    <scope>NUCLEOTIDE SEQUENCE [LARGE SCALE GENOMIC DNA]</scope>
    <source>
        <strain evidence="9 10">852</strain>
    </source>
</reference>
<keyword evidence="5" id="KW-0472">Membrane</keyword>
<evidence type="ECO:0000313" key="10">
    <source>
        <dbReference type="Proteomes" id="UP000289326"/>
    </source>
</evidence>
<protein>
    <recommendedName>
        <fullName evidence="11">Lipoprotein</fullName>
    </recommendedName>
</protein>
<dbReference type="OrthoDB" id="393896at2"/>
<keyword evidence="10" id="KW-1185">Reference proteome</keyword>
<gene>
    <name evidence="9" type="ORF">EG856_01325</name>
</gene>
<evidence type="ECO:0000256" key="6">
    <source>
        <dbReference type="ARBA" id="ARBA00023139"/>
    </source>
</evidence>
<evidence type="ECO:0000256" key="7">
    <source>
        <dbReference type="ARBA" id="ARBA00023288"/>
    </source>
</evidence>
<evidence type="ECO:0000313" key="9">
    <source>
        <dbReference type="EMBL" id="QBF34566.1"/>
    </source>
</evidence>
<evidence type="ECO:0000256" key="3">
    <source>
        <dbReference type="ARBA" id="ARBA00022729"/>
    </source>
</evidence>
<evidence type="ECO:0000256" key="5">
    <source>
        <dbReference type="ARBA" id="ARBA00023136"/>
    </source>
</evidence>
<proteinExistence type="predicted"/>
<keyword evidence="2" id="KW-1003">Cell membrane</keyword>
<dbReference type="NCBIfam" id="NF033817">
    <property type="entry name" value="Mplas_variab_LP"/>
    <property type="match status" value="1"/>
</dbReference>
<keyword evidence="4" id="KW-0677">Repeat</keyword>
<evidence type="ECO:0008006" key="11">
    <source>
        <dbReference type="Google" id="ProtNLM"/>
    </source>
</evidence>
<keyword evidence="3 8" id="KW-0732">Signal</keyword>
<keyword evidence="7" id="KW-0449">Lipoprotein</keyword>
<dbReference type="NCBIfam" id="NF045963">
    <property type="entry name" value="MAG3240_fam"/>
    <property type="match status" value="1"/>
</dbReference>
<sequence length="629" mass="74491">MKKQLFILTSIFSLPIVAASCNNNFSIQINNKIEYGVFHNNLLNSYTKDQLQIINQYTPIFVSKENKINSQDIIFEQNNILINKDNKKEKITKFIPKFKYLQPLKLHFVNNGDFKYIQGDHSLDNLDSYDVLFEKYDYIFEQTQANWPDIFSIFRRIASSELNDALNILNPNFISARWMRAKAWIKNEEQIKYWEDLILLELKRFQFSNLKPIAKVKITPVSYIEEIRNDEFVNAPIIKIDFLNENGESLLSKNIREQEWIIGFKNNDFLLKNNTENQQTYKSLFRDYNSKSNFNHTLNIDDDEILFNEYVNAYFGSQTLLSYTNPLALTDNQYEFYVNPSFNFNKATARSFLWFLNNDEQYFNLEVPPWRKHIDAKYEIIDKKINNEYLNATNSLIELKIKVTTKHGEIKYFKWYSIDINAHYHTFAQYKITPDLNFKNPILYGWKEGLPKEQKNLVKKVIDPNVFFEQILLKLMSIQVYRFKDNLTLFDNVPMSKFEAHRVKNRKIIIQTLKTLLGLDVFKYLIGLNTDQNTWIDDISVQFNGLCDEPGCVLLKVDLLDKNKNSLLNLQNQKKIIKWYGFNGADNTSINKQISKNNIEDLTLEYLFKNNNEKLTNANNIIDYFAWKE</sequence>
<accession>A0A4P6MPB6</accession>
<dbReference type="KEGG" id="mphi:EG856_01325"/>
<dbReference type="Proteomes" id="UP000289326">
    <property type="component" value="Chromosome"/>
</dbReference>
<dbReference type="InterPro" id="IPR049890">
    <property type="entry name" value="VlpA-F-like_signal"/>
</dbReference>
<comment type="subcellular location">
    <subcellularLocation>
        <location evidence="1">Cell membrane</location>
        <topology evidence="1">Lipid-anchor</topology>
    </subcellularLocation>
</comment>
<feature type="signal peptide" evidence="8">
    <location>
        <begin position="1"/>
        <end position="18"/>
    </location>
</feature>
<dbReference type="EMBL" id="CP034841">
    <property type="protein sequence ID" value="QBF34566.1"/>
    <property type="molecule type" value="Genomic_DNA"/>
</dbReference>
<evidence type="ECO:0000256" key="8">
    <source>
        <dbReference type="SAM" id="SignalP"/>
    </source>
</evidence>
<feature type="chain" id="PRO_5020972735" description="Lipoprotein" evidence="8">
    <location>
        <begin position="19"/>
        <end position="629"/>
    </location>
</feature>
<evidence type="ECO:0000256" key="4">
    <source>
        <dbReference type="ARBA" id="ARBA00022737"/>
    </source>
</evidence>